<organism evidence="1 2">
    <name type="scientific">Corynebacterium freneyi</name>
    <dbReference type="NCBI Taxonomy" id="134034"/>
    <lineage>
        <taxon>Bacteria</taxon>
        <taxon>Bacillati</taxon>
        <taxon>Actinomycetota</taxon>
        <taxon>Actinomycetes</taxon>
        <taxon>Mycobacteriales</taxon>
        <taxon>Corynebacteriaceae</taxon>
        <taxon>Corynebacterium</taxon>
    </lineage>
</organism>
<evidence type="ECO:0000313" key="1">
    <source>
        <dbReference type="EMBL" id="MBP2331910.1"/>
    </source>
</evidence>
<comment type="caution">
    <text evidence="1">The sequence shown here is derived from an EMBL/GenBank/DDBJ whole genome shotgun (WGS) entry which is preliminary data.</text>
</comment>
<dbReference type="EMBL" id="JAGINY010000001">
    <property type="protein sequence ID" value="MBP2331910.1"/>
    <property type="molecule type" value="Genomic_DNA"/>
</dbReference>
<evidence type="ECO:0000313" key="2">
    <source>
        <dbReference type="Proteomes" id="UP001519305"/>
    </source>
</evidence>
<protein>
    <submittedName>
        <fullName evidence="1">Uncharacterized protein</fullName>
    </submittedName>
</protein>
<dbReference type="RefSeq" id="WP_209652175.1">
    <property type="nucleotide sequence ID" value="NZ_CP047357.1"/>
</dbReference>
<reference evidence="1 2" key="1">
    <citation type="submission" date="2021-03" db="EMBL/GenBank/DDBJ databases">
        <title>Sequencing the genomes of 1000 actinobacteria strains.</title>
        <authorList>
            <person name="Klenk H.-P."/>
        </authorList>
    </citation>
    <scope>NUCLEOTIDE SEQUENCE [LARGE SCALE GENOMIC DNA]</scope>
    <source>
        <strain evidence="1 2">DSM 44506</strain>
    </source>
</reference>
<gene>
    <name evidence="1" type="ORF">JOF33_000609</name>
</gene>
<sequence length="93" mass="10691">MDRRKLATNQKGRTMNATNLPYIERIPDPDEPGRQLAEICIEIIDRRVHIHTGIEEDHTTMSLQQARRYYDGLLRATEAAAHYRDDLDAVAST</sequence>
<name>A0ABS4U6R5_9CORY</name>
<proteinExistence type="predicted"/>
<accession>A0ABS4U6R5</accession>
<keyword evidence="2" id="KW-1185">Reference proteome</keyword>
<dbReference type="Proteomes" id="UP001519305">
    <property type="component" value="Unassembled WGS sequence"/>
</dbReference>